<dbReference type="HOGENOM" id="CLU_1847258_0_0_1"/>
<dbReference type="EMBL" id="CH983857">
    <property type="protein sequence ID" value="EDX16565.1"/>
    <property type="molecule type" value="Genomic_DNA"/>
</dbReference>
<dbReference type="Proteomes" id="UP000000304">
    <property type="component" value="Unassembled WGS sequence"/>
</dbReference>
<feature type="compositionally biased region" description="Pro residues" evidence="1">
    <location>
        <begin position="89"/>
        <end position="103"/>
    </location>
</feature>
<protein>
    <submittedName>
        <fullName evidence="2">GD24530</fullName>
    </submittedName>
</protein>
<reference evidence="2 3" key="1">
    <citation type="journal article" date="2007" name="Nature">
        <title>Evolution of genes and genomes on the Drosophila phylogeny.</title>
        <authorList>
            <consortium name="Drosophila 12 Genomes Consortium"/>
            <person name="Clark A.G."/>
            <person name="Eisen M.B."/>
            <person name="Smith D.R."/>
            <person name="Bergman C.M."/>
            <person name="Oliver B."/>
            <person name="Markow T.A."/>
            <person name="Kaufman T.C."/>
            <person name="Kellis M."/>
            <person name="Gelbart W."/>
            <person name="Iyer V.N."/>
            <person name="Pollard D.A."/>
            <person name="Sackton T.B."/>
            <person name="Larracuente A.M."/>
            <person name="Singh N.D."/>
            <person name="Abad J.P."/>
            <person name="Abt D.N."/>
            <person name="Adryan B."/>
            <person name="Aguade M."/>
            <person name="Akashi H."/>
            <person name="Anderson W.W."/>
            <person name="Aquadro C.F."/>
            <person name="Ardell D.H."/>
            <person name="Arguello R."/>
            <person name="Artieri C.G."/>
            <person name="Barbash D.A."/>
            <person name="Barker D."/>
            <person name="Barsanti P."/>
            <person name="Batterham P."/>
            <person name="Batzoglou S."/>
            <person name="Begun D."/>
            <person name="Bhutkar A."/>
            <person name="Blanco E."/>
            <person name="Bosak S.A."/>
            <person name="Bradley R.K."/>
            <person name="Brand A.D."/>
            <person name="Brent M.R."/>
            <person name="Brooks A.N."/>
            <person name="Brown R.H."/>
            <person name="Butlin R.K."/>
            <person name="Caggese C."/>
            <person name="Calvi B.R."/>
            <person name="Bernardo de Carvalho A."/>
            <person name="Caspi A."/>
            <person name="Castrezana S."/>
            <person name="Celniker S.E."/>
            <person name="Chang J.L."/>
            <person name="Chapple C."/>
            <person name="Chatterji S."/>
            <person name="Chinwalla A."/>
            <person name="Civetta A."/>
            <person name="Clifton S.W."/>
            <person name="Comeron J.M."/>
            <person name="Costello J.C."/>
            <person name="Coyne J.A."/>
            <person name="Daub J."/>
            <person name="David R.G."/>
            <person name="Delcher A.L."/>
            <person name="Delehaunty K."/>
            <person name="Do C.B."/>
            <person name="Ebling H."/>
            <person name="Edwards K."/>
            <person name="Eickbush T."/>
            <person name="Evans J.D."/>
            <person name="Filipski A."/>
            <person name="Findeiss S."/>
            <person name="Freyhult E."/>
            <person name="Fulton L."/>
            <person name="Fulton R."/>
            <person name="Garcia A.C."/>
            <person name="Gardiner A."/>
            <person name="Garfield D.A."/>
            <person name="Garvin B.E."/>
            <person name="Gibson G."/>
            <person name="Gilbert D."/>
            <person name="Gnerre S."/>
            <person name="Godfrey J."/>
            <person name="Good R."/>
            <person name="Gotea V."/>
            <person name="Gravely B."/>
            <person name="Greenberg A.J."/>
            <person name="Griffiths-Jones S."/>
            <person name="Gross S."/>
            <person name="Guigo R."/>
            <person name="Gustafson E.A."/>
            <person name="Haerty W."/>
            <person name="Hahn M.W."/>
            <person name="Halligan D.L."/>
            <person name="Halpern A.L."/>
            <person name="Halter G.M."/>
            <person name="Han M.V."/>
            <person name="Heger A."/>
            <person name="Hillier L."/>
            <person name="Hinrichs A.S."/>
            <person name="Holmes I."/>
            <person name="Hoskins R.A."/>
            <person name="Hubisz M.J."/>
            <person name="Hultmark D."/>
            <person name="Huntley M.A."/>
            <person name="Jaffe D.B."/>
            <person name="Jagadeeshan S."/>
            <person name="Jeck W.R."/>
            <person name="Johnson J."/>
            <person name="Jones C.D."/>
            <person name="Jordan W.C."/>
            <person name="Karpen G.H."/>
            <person name="Kataoka E."/>
            <person name="Keightley P.D."/>
            <person name="Kheradpour P."/>
            <person name="Kirkness E.F."/>
            <person name="Koerich L.B."/>
            <person name="Kristiansen K."/>
            <person name="Kudrna D."/>
            <person name="Kulathinal R.J."/>
            <person name="Kumar S."/>
            <person name="Kwok R."/>
            <person name="Lander E."/>
            <person name="Langley C.H."/>
            <person name="Lapoint R."/>
            <person name="Lazzaro B.P."/>
            <person name="Lee S.J."/>
            <person name="Levesque L."/>
            <person name="Li R."/>
            <person name="Lin C.F."/>
            <person name="Lin M.F."/>
            <person name="Lindblad-Toh K."/>
            <person name="Llopart A."/>
            <person name="Long M."/>
            <person name="Low L."/>
            <person name="Lozovsky E."/>
            <person name="Lu J."/>
            <person name="Luo M."/>
            <person name="Machado C.A."/>
            <person name="Makalowski W."/>
            <person name="Marzo M."/>
            <person name="Matsuda M."/>
            <person name="Matzkin L."/>
            <person name="McAllister B."/>
            <person name="McBride C.S."/>
            <person name="McKernan B."/>
            <person name="McKernan K."/>
            <person name="Mendez-Lago M."/>
            <person name="Minx P."/>
            <person name="Mollenhauer M.U."/>
            <person name="Montooth K."/>
            <person name="Mount S.M."/>
            <person name="Mu X."/>
            <person name="Myers E."/>
            <person name="Negre B."/>
            <person name="Newfeld S."/>
            <person name="Nielsen R."/>
            <person name="Noor M.A."/>
            <person name="O'Grady P."/>
            <person name="Pachter L."/>
            <person name="Papaceit M."/>
            <person name="Parisi M.J."/>
            <person name="Parisi M."/>
            <person name="Parts L."/>
            <person name="Pedersen J.S."/>
            <person name="Pesole G."/>
            <person name="Phillippy A.M."/>
            <person name="Ponting C.P."/>
            <person name="Pop M."/>
            <person name="Porcelli D."/>
            <person name="Powell J.R."/>
            <person name="Prohaska S."/>
            <person name="Pruitt K."/>
            <person name="Puig M."/>
            <person name="Quesneville H."/>
            <person name="Ram K.R."/>
            <person name="Rand D."/>
            <person name="Rasmussen M.D."/>
            <person name="Reed L.K."/>
            <person name="Reenan R."/>
            <person name="Reily A."/>
            <person name="Remington K.A."/>
            <person name="Rieger T.T."/>
            <person name="Ritchie M.G."/>
            <person name="Robin C."/>
            <person name="Rogers Y.H."/>
            <person name="Rohde C."/>
            <person name="Rozas J."/>
            <person name="Rubenfield M.J."/>
            <person name="Ruiz A."/>
            <person name="Russo S."/>
            <person name="Salzberg S.L."/>
            <person name="Sanchez-Gracia A."/>
            <person name="Saranga D.J."/>
            <person name="Sato H."/>
            <person name="Schaeffer S.W."/>
            <person name="Schatz M.C."/>
            <person name="Schlenke T."/>
            <person name="Schwartz R."/>
            <person name="Segarra C."/>
            <person name="Singh R.S."/>
            <person name="Sirot L."/>
            <person name="Sirota M."/>
            <person name="Sisneros N.B."/>
            <person name="Smith C.D."/>
            <person name="Smith T.F."/>
            <person name="Spieth J."/>
            <person name="Stage D.E."/>
            <person name="Stark A."/>
            <person name="Stephan W."/>
            <person name="Strausberg R.L."/>
            <person name="Strempel S."/>
            <person name="Sturgill D."/>
            <person name="Sutton G."/>
            <person name="Sutton G.G."/>
            <person name="Tao W."/>
            <person name="Teichmann S."/>
            <person name="Tobari Y.N."/>
            <person name="Tomimura Y."/>
            <person name="Tsolas J.M."/>
            <person name="Valente V.L."/>
            <person name="Venter E."/>
            <person name="Venter J.C."/>
            <person name="Vicario S."/>
            <person name="Vieira F.G."/>
            <person name="Vilella A.J."/>
            <person name="Villasante A."/>
            <person name="Walenz B."/>
            <person name="Wang J."/>
            <person name="Wasserman M."/>
            <person name="Watts T."/>
            <person name="Wilson D."/>
            <person name="Wilson R.K."/>
            <person name="Wing R.A."/>
            <person name="Wolfner M.F."/>
            <person name="Wong A."/>
            <person name="Wong G.K."/>
            <person name="Wu C.I."/>
            <person name="Wu G."/>
            <person name="Yamamoto D."/>
            <person name="Yang H.P."/>
            <person name="Yang S.P."/>
            <person name="Yorke J.A."/>
            <person name="Yoshida K."/>
            <person name="Zdobnov E."/>
            <person name="Zhang P."/>
            <person name="Zhang Y."/>
            <person name="Zimin A.V."/>
            <person name="Baldwin J."/>
            <person name="Abdouelleil A."/>
            <person name="Abdulkadir J."/>
            <person name="Abebe A."/>
            <person name="Abera B."/>
            <person name="Abreu J."/>
            <person name="Acer S.C."/>
            <person name="Aftuck L."/>
            <person name="Alexander A."/>
            <person name="An P."/>
            <person name="Anderson E."/>
            <person name="Anderson S."/>
            <person name="Arachi H."/>
            <person name="Azer M."/>
            <person name="Bachantsang P."/>
            <person name="Barry A."/>
            <person name="Bayul T."/>
            <person name="Berlin A."/>
            <person name="Bessette D."/>
            <person name="Bloom T."/>
            <person name="Blye J."/>
            <person name="Boguslavskiy L."/>
            <person name="Bonnet C."/>
            <person name="Boukhgalter B."/>
            <person name="Bourzgui I."/>
            <person name="Brown A."/>
            <person name="Cahill P."/>
            <person name="Channer S."/>
            <person name="Cheshatsang Y."/>
            <person name="Chuda L."/>
            <person name="Citroen M."/>
            <person name="Collymore A."/>
            <person name="Cooke P."/>
            <person name="Costello M."/>
            <person name="D'Aco K."/>
            <person name="Daza R."/>
            <person name="De Haan G."/>
            <person name="DeGray S."/>
            <person name="DeMaso C."/>
            <person name="Dhargay N."/>
            <person name="Dooley K."/>
            <person name="Dooley E."/>
            <person name="Doricent M."/>
            <person name="Dorje P."/>
            <person name="Dorjee K."/>
            <person name="Dupes A."/>
            <person name="Elong R."/>
            <person name="Falk J."/>
            <person name="Farina A."/>
            <person name="Faro S."/>
            <person name="Ferguson D."/>
            <person name="Fisher S."/>
            <person name="Foley C.D."/>
            <person name="Franke A."/>
            <person name="Friedrich D."/>
            <person name="Gadbois L."/>
            <person name="Gearin G."/>
            <person name="Gearin C.R."/>
            <person name="Giannoukos G."/>
            <person name="Goode T."/>
            <person name="Graham J."/>
            <person name="Grandbois E."/>
            <person name="Grewal S."/>
            <person name="Gyaltsen K."/>
            <person name="Hafez N."/>
            <person name="Hagos B."/>
            <person name="Hall J."/>
            <person name="Henson C."/>
            <person name="Hollinger A."/>
            <person name="Honan T."/>
            <person name="Huard M.D."/>
            <person name="Hughes L."/>
            <person name="Hurhula B."/>
            <person name="Husby M.E."/>
            <person name="Kamat A."/>
            <person name="Kanga B."/>
            <person name="Kashin S."/>
            <person name="Khazanovich D."/>
            <person name="Kisner P."/>
            <person name="Lance K."/>
            <person name="Lara M."/>
            <person name="Lee W."/>
            <person name="Lennon N."/>
            <person name="Letendre F."/>
            <person name="LeVine R."/>
            <person name="Lipovsky A."/>
            <person name="Liu X."/>
            <person name="Liu J."/>
            <person name="Liu S."/>
            <person name="Lokyitsang T."/>
            <person name="Lokyitsang Y."/>
            <person name="Lubonja R."/>
            <person name="Lui A."/>
            <person name="MacDonald P."/>
            <person name="Magnisalis V."/>
            <person name="Maru K."/>
            <person name="Matthews C."/>
            <person name="McCusker W."/>
            <person name="McDonough S."/>
            <person name="Mehta T."/>
            <person name="Meldrim J."/>
            <person name="Meneus L."/>
            <person name="Mihai O."/>
            <person name="Mihalev A."/>
            <person name="Mihova T."/>
            <person name="Mittelman R."/>
            <person name="Mlenga V."/>
            <person name="Montmayeur A."/>
            <person name="Mulrain L."/>
            <person name="Navidi A."/>
            <person name="Naylor J."/>
            <person name="Negash T."/>
            <person name="Nguyen T."/>
            <person name="Nguyen N."/>
            <person name="Nicol R."/>
            <person name="Norbu C."/>
            <person name="Norbu N."/>
            <person name="Novod N."/>
            <person name="O'Neill B."/>
            <person name="Osman S."/>
            <person name="Markiewicz E."/>
            <person name="Oyono O.L."/>
            <person name="Patti C."/>
            <person name="Phunkhang P."/>
            <person name="Pierre F."/>
            <person name="Priest M."/>
            <person name="Raghuraman S."/>
            <person name="Rege F."/>
            <person name="Reyes R."/>
            <person name="Rise C."/>
            <person name="Rogov P."/>
            <person name="Ross K."/>
            <person name="Ryan E."/>
            <person name="Settipalli S."/>
            <person name="Shea T."/>
            <person name="Sherpa N."/>
            <person name="Shi L."/>
            <person name="Shih D."/>
            <person name="Sparrow T."/>
            <person name="Spaulding J."/>
            <person name="Stalker J."/>
            <person name="Stange-Thomann N."/>
            <person name="Stavropoulos S."/>
            <person name="Stone C."/>
            <person name="Strader C."/>
            <person name="Tesfaye S."/>
            <person name="Thomson T."/>
            <person name="Thoulutsang Y."/>
            <person name="Thoulutsang D."/>
            <person name="Topham K."/>
            <person name="Topping I."/>
            <person name="Tsamla T."/>
            <person name="Vassiliev H."/>
            <person name="Vo A."/>
            <person name="Wangchuk T."/>
            <person name="Wangdi T."/>
            <person name="Weiand M."/>
            <person name="Wilkinson J."/>
            <person name="Wilson A."/>
            <person name="Yadav S."/>
            <person name="Young G."/>
            <person name="Yu Q."/>
            <person name="Zembek L."/>
            <person name="Zhong D."/>
            <person name="Zimmer A."/>
            <person name="Zwirko Z."/>
            <person name="Jaffe D.B."/>
            <person name="Alvarez P."/>
            <person name="Brockman W."/>
            <person name="Butler J."/>
            <person name="Chin C."/>
            <person name="Gnerre S."/>
            <person name="Grabherr M."/>
            <person name="Kleber M."/>
            <person name="Mauceli E."/>
            <person name="MacCallum I."/>
        </authorList>
    </citation>
    <scope>NUCLEOTIDE SEQUENCE [LARGE SCALE GENOMIC DNA]</scope>
    <source>
        <strain evidence="3">white501</strain>
    </source>
</reference>
<proteinExistence type="predicted"/>
<evidence type="ECO:0000256" key="1">
    <source>
        <dbReference type="SAM" id="MobiDB-lite"/>
    </source>
</evidence>
<dbReference type="AlphaFoldDB" id="B4NUB8"/>
<feature type="region of interest" description="Disordered" evidence="1">
    <location>
        <begin position="72"/>
        <end position="112"/>
    </location>
</feature>
<evidence type="ECO:0000313" key="2">
    <source>
        <dbReference type="EMBL" id="EDX16565.1"/>
    </source>
</evidence>
<keyword evidence="3" id="KW-1185">Reference proteome</keyword>
<accession>B4NUB8</accession>
<gene>
    <name evidence="2" type="primary">Dsim\GD24530</name>
    <name evidence="2" type="ORF">Dsim_GD24530</name>
</gene>
<sequence length="139" mass="14446">MADMAWNRALEDSSVSALLSVLSSFKVAAPMPAAVVLAPSSTVVVVVGPVDIKPPLPTMLARVPAPLLPELDPEPVDRAMPPAQMQAPPFAPPPLPFEPPTEPPAEVADEPLPFPLPFPPDGVVGVVPPFGRVGLTVVE</sequence>
<name>B4NUB8_DROSI</name>
<organism evidence="2 3">
    <name type="scientific">Drosophila simulans</name>
    <name type="common">Fruit fly</name>
    <dbReference type="NCBI Taxonomy" id="7240"/>
    <lineage>
        <taxon>Eukaryota</taxon>
        <taxon>Metazoa</taxon>
        <taxon>Ecdysozoa</taxon>
        <taxon>Arthropoda</taxon>
        <taxon>Hexapoda</taxon>
        <taxon>Insecta</taxon>
        <taxon>Pterygota</taxon>
        <taxon>Neoptera</taxon>
        <taxon>Endopterygota</taxon>
        <taxon>Diptera</taxon>
        <taxon>Brachycera</taxon>
        <taxon>Muscomorpha</taxon>
        <taxon>Ephydroidea</taxon>
        <taxon>Drosophilidae</taxon>
        <taxon>Drosophila</taxon>
        <taxon>Sophophora</taxon>
    </lineage>
</organism>
<feature type="compositionally biased region" description="Low complexity" evidence="1">
    <location>
        <begin position="79"/>
        <end position="88"/>
    </location>
</feature>
<evidence type="ECO:0000313" key="3">
    <source>
        <dbReference type="Proteomes" id="UP000000304"/>
    </source>
</evidence>